<feature type="compositionally biased region" description="Basic and acidic residues" evidence="3">
    <location>
        <begin position="524"/>
        <end position="542"/>
    </location>
</feature>
<feature type="domain" description="Protein FAM184A/B N-terminal" evidence="4">
    <location>
        <begin position="48"/>
        <end position="173"/>
    </location>
</feature>
<proteinExistence type="predicted"/>
<dbReference type="AlphaFoldDB" id="A0AA35PFQ1"/>
<feature type="coiled-coil region" evidence="2">
    <location>
        <begin position="256"/>
        <end position="367"/>
    </location>
</feature>
<feature type="coiled-coil region" evidence="2">
    <location>
        <begin position="49"/>
        <end position="118"/>
    </location>
</feature>
<feature type="coiled-coil region" evidence="2">
    <location>
        <begin position="603"/>
        <end position="663"/>
    </location>
</feature>
<sequence length="1048" mass="121583">MASGASQVPQPRTCNGAPGARPARSASEESDPDLQVKMCKKIAQLTKVIYALNTRNDEHEASIQALKEAHQEEVQHILDETRETLLQYKSKVEEAEALQKHIQTLEETLEKHRRLKEVVPSEFTMCKRQMGEREPQREDNLVDEKVVLPKQMAHTKLSFENGIQSSSEESNELANKHWAFAGEMLDCKEELSEKASVETQAAHLKWEKQKLASEFAEKVRQLQASHEREKETWRKTMHQSLADSYKEWQQRELEQRENYQAREAASQQQVKKLEADLVAKGQRICEMNKCCQKQKEKMQDLEIRLKEAHQTTKEAKSLTKALEEELIIAKERLLLQENEILHKTEAMETVQNSQSKTRSEAEELKNQILPLQQAASTKQSQGKQDGGDVQVTAGLEKDAVKPQQREEFRKTKHEPGEEKIRLKAQLVKGLEDLVKKHSLEIKSAQASMDAERKKLHKEVQIQIEELKKKYENDIRQLQKEKEAINGKLEDCSLEVLRLENFIRQNRDIPKYAEFLKSHARKTHERQQESQDAFVKQKDIAKQHKERAKGREQPAAPSGAKNEDKSRLDSGGAPKREVRHTVAGFQKEKAKEIQALQEEWYYQKTELQAQVAQLKEALEQQANAFREALEEQELLSSKEREKLLQDLQDTIKQSQDAKVQLEVSHQRAINLLEKSKNQELEEAEESWKQKYNDGFNIQQQTHSLEMQALEEKAREELESKLERIQKPQSLLIESLRRELSEQQIKNKEKEDLQEELKAMMTAKRQQEENCQNQMKSLKDELEKCQHENSGLKNENVLLKDTMDLLTVEVERQKQTSAQLQDKESQQRRLLEEDLKIIHKREIDVLEQEHRKEIQSMMSDFSSSQGLLHAKIVSLENQLKELEERERKREPRLEDLHLIGCLRDKLHEKEEMIKELMDGSKLQHSLLPSTEPCRNRSFSFNTNPTTCLTPIAKKKKMNEAPSRIVSVPNLASYAKSFLSGDLRPKRNPPQITKSTSLDQNPGCVRVCYPSVQALETKPAPRLQSNETSEPKDAQKPDPRHQEWFTKYFSF</sequence>
<keyword evidence="1 2" id="KW-0175">Coiled coil</keyword>
<evidence type="ECO:0000256" key="3">
    <source>
        <dbReference type="SAM" id="MobiDB-lite"/>
    </source>
</evidence>
<feature type="coiled-coil region" evidence="2">
    <location>
        <begin position="427"/>
        <end position="494"/>
    </location>
</feature>
<dbReference type="PANTHER" id="PTHR18870:SF8">
    <property type="entry name" value="PROTEIN FAM184B"/>
    <property type="match status" value="1"/>
</dbReference>
<gene>
    <name evidence="5" type="ORF">PODLI_1B001026</name>
</gene>
<feature type="region of interest" description="Disordered" evidence="3">
    <location>
        <begin position="396"/>
        <end position="417"/>
    </location>
</feature>
<feature type="compositionally biased region" description="Basic and acidic residues" evidence="3">
    <location>
        <begin position="1026"/>
        <end position="1038"/>
    </location>
</feature>
<keyword evidence="6" id="KW-1185">Reference proteome</keyword>
<accession>A0AA35PFQ1</accession>
<reference evidence="5" key="1">
    <citation type="submission" date="2022-12" db="EMBL/GenBank/DDBJ databases">
        <authorList>
            <person name="Alioto T."/>
            <person name="Alioto T."/>
            <person name="Gomez Garrido J."/>
        </authorList>
    </citation>
    <scope>NUCLEOTIDE SEQUENCE</scope>
</reference>
<dbReference type="Proteomes" id="UP001178461">
    <property type="component" value="Chromosome 9"/>
</dbReference>
<dbReference type="EMBL" id="OX395134">
    <property type="protein sequence ID" value="CAI5783683.1"/>
    <property type="molecule type" value="Genomic_DNA"/>
</dbReference>
<feature type="region of interest" description="Disordered" evidence="3">
    <location>
        <begin position="519"/>
        <end position="583"/>
    </location>
</feature>
<evidence type="ECO:0000313" key="6">
    <source>
        <dbReference type="Proteomes" id="UP001178461"/>
    </source>
</evidence>
<dbReference type="PANTHER" id="PTHR18870">
    <property type="entry name" value="PROTEIN TAG-278-RELATED"/>
    <property type="match status" value="1"/>
</dbReference>
<name>A0AA35PFQ1_9SAUR</name>
<dbReference type="Pfam" id="PF15665">
    <property type="entry name" value="FAM184"/>
    <property type="match status" value="1"/>
</dbReference>
<organism evidence="5 6">
    <name type="scientific">Podarcis lilfordi</name>
    <name type="common">Lilford's wall lizard</name>
    <dbReference type="NCBI Taxonomy" id="74358"/>
    <lineage>
        <taxon>Eukaryota</taxon>
        <taxon>Metazoa</taxon>
        <taxon>Chordata</taxon>
        <taxon>Craniata</taxon>
        <taxon>Vertebrata</taxon>
        <taxon>Euteleostomi</taxon>
        <taxon>Lepidosauria</taxon>
        <taxon>Squamata</taxon>
        <taxon>Bifurcata</taxon>
        <taxon>Unidentata</taxon>
        <taxon>Episquamata</taxon>
        <taxon>Laterata</taxon>
        <taxon>Lacertibaenia</taxon>
        <taxon>Lacertidae</taxon>
        <taxon>Podarcis</taxon>
    </lineage>
</organism>
<protein>
    <recommendedName>
        <fullName evidence="4">Protein FAM184A/B N-terminal domain-containing protein</fullName>
    </recommendedName>
</protein>
<feature type="region of interest" description="Disordered" evidence="3">
    <location>
        <begin position="1"/>
        <end position="34"/>
    </location>
</feature>
<evidence type="ECO:0000256" key="2">
    <source>
        <dbReference type="SAM" id="Coils"/>
    </source>
</evidence>
<feature type="coiled-coil region" evidence="2">
    <location>
        <begin position="731"/>
        <end position="831"/>
    </location>
</feature>
<feature type="region of interest" description="Disordered" evidence="3">
    <location>
        <begin position="1013"/>
        <end position="1038"/>
    </location>
</feature>
<evidence type="ECO:0000259" key="4">
    <source>
        <dbReference type="Pfam" id="PF15665"/>
    </source>
</evidence>
<feature type="compositionally biased region" description="Basic and acidic residues" evidence="3">
    <location>
        <begin position="560"/>
        <end position="583"/>
    </location>
</feature>
<feature type="compositionally biased region" description="Polar residues" evidence="3">
    <location>
        <begin position="1"/>
        <end position="13"/>
    </location>
</feature>
<evidence type="ECO:0000256" key="1">
    <source>
        <dbReference type="ARBA" id="ARBA00023054"/>
    </source>
</evidence>
<dbReference type="InterPro" id="IPR039478">
    <property type="entry name" value="FAM184A/B_N"/>
</dbReference>
<evidence type="ECO:0000313" key="5">
    <source>
        <dbReference type="EMBL" id="CAI5783683.1"/>
    </source>
</evidence>